<dbReference type="RefSeq" id="WP_074980946.1">
    <property type="nucleotide sequence ID" value="NZ_FOLS01000016.1"/>
</dbReference>
<evidence type="ECO:0000313" key="1">
    <source>
        <dbReference type="EMBL" id="SFD07382.1"/>
    </source>
</evidence>
<organism evidence="1 2">
    <name type="scientific">Pseudomonas citronellolis</name>
    <dbReference type="NCBI Taxonomy" id="53408"/>
    <lineage>
        <taxon>Bacteria</taxon>
        <taxon>Pseudomonadati</taxon>
        <taxon>Pseudomonadota</taxon>
        <taxon>Gammaproteobacteria</taxon>
        <taxon>Pseudomonadales</taxon>
        <taxon>Pseudomonadaceae</taxon>
        <taxon>Pseudomonas</taxon>
    </lineage>
</organism>
<gene>
    <name evidence="1" type="ORF">SAMN05216577_11614</name>
</gene>
<dbReference type="Proteomes" id="UP000183385">
    <property type="component" value="Unassembled WGS sequence"/>
</dbReference>
<accession>A0AAQ1HNY2</accession>
<evidence type="ECO:0000313" key="2">
    <source>
        <dbReference type="Proteomes" id="UP000183385"/>
    </source>
</evidence>
<proteinExistence type="predicted"/>
<dbReference type="AlphaFoldDB" id="A0AAQ1HNY2"/>
<reference evidence="1 2" key="1">
    <citation type="submission" date="2016-10" db="EMBL/GenBank/DDBJ databases">
        <authorList>
            <person name="Varghese N."/>
            <person name="Submissions S."/>
        </authorList>
    </citation>
    <scope>NUCLEOTIDE SEQUENCE [LARGE SCALE GENOMIC DNA]</scope>
    <source>
        <strain evidence="1 2">LMG 18378</strain>
    </source>
</reference>
<sequence length="76" mass="8645">MTRNDLITPEGALRVKNRPGVLVARDARRALVMETVARRLDVLVIGDEFIFESEMQHKGFNRQVEETLSLEGVRHG</sequence>
<name>A0AAQ1HNY2_9PSED</name>
<keyword evidence="2" id="KW-1185">Reference proteome</keyword>
<protein>
    <submittedName>
        <fullName evidence="1">Uncharacterized protein</fullName>
    </submittedName>
</protein>
<dbReference type="EMBL" id="FOLS01000016">
    <property type="protein sequence ID" value="SFD07382.1"/>
    <property type="molecule type" value="Genomic_DNA"/>
</dbReference>
<comment type="caution">
    <text evidence="1">The sequence shown here is derived from an EMBL/GenBank/DDBJ whole genome shotgun (WGS) entry which is preliminary data.</text>
</comment>